<accession>A0A7W8QQG3</accession>
<sequence>MPFQSDVRVPGGAPVPYGARTPDEFLEAMREYRAWAGAPSYPEMEYRSGGVCTAERFRRTLEGAEPLTVALVGAFITACGGDAEACGQWTTALRSLRLRMAERAQGRGAEPGVSPAG</sequence>
<dbReference type="AlphaFoldDB" id="A0A7W8QQG3"/>
<evidence type="ECO:0000313" key="2">
    <source>
        <dbReference type="Proteomes" id="UP000572635"/>
    </source>
</evidence>
<dbReference type="EMBL" id="JACHDB010000001">
    <property type="protein sequence ID" value="MBB5434702.1"/>
    <property type="molecule type" value="Genomic_DNA"/>
</dbReference>
<proteinExistence type="predicted"/>
<dbReference type="Proteomes" id="UP000572635">
    <property type="component" value="Unassembled WGS sequence"/>
</dbReference>
<organism evidence="1 2">
    <name type="scientific">Nocardiopsis composta</name>
    <dbReference type="NCBI Taxonomy" id="157465"/>
    <lineage>
        <taxon>Bacteria</taxon>
        <taxon>Bacillati</taxon>
        <taxon>Actinomycetota</taxon>
        <taxon>Actinomycetes</taxon>
        <taxon>Streptosporangiales</taxon>
        <taxon>Nocardiopsidaceae</taxon>
        <taxon>Nocardiopsis</taxon>
    </lineage>
</organism>
<reference evidence="1 2" key="1">
    <citation type="submission" date="2020-08" db="EMBL/GenBank/DDBJ databases">
        <title>Sequencing the genomes of 1000 actinobacteria strains.</title>
        <authorList>
            <person name="Klenk H.-P."/>
        </authorList>
    </citation>
    <scope>NUCLEOTIDE SEQUENCE [LARGE SCALE GENOMIC DNA]</scope>
    <source>
        <strain evidence="1 2">DSM 44551</strain>
    </source>
</reference>
<protein>
    <submittedName>
        <fullName evidence="1">Uncharacterized protein</fullName>
    </submittedName>
</protein>
<keyword evidence="2" id="KW-1185">Reference proteome</keyword>
<name>A0A7W8QQG3_9ACTN</name>
<comment type="caution">
    <text evidence="1">The sequence shown here is derived from an EMBL/GenBank/DDBJ whole genome shotgun (WGS) entry which is preliminary data.</text>
</comment>
<gene>
    <name evidence="1" type="ORF">HDA36_004786</name>
</gene>
<evidence type="ECO:0000313" key="1">
    <source>
        <dbReference type="EMBL" id="MBB5434702.1"/>
    </source>
</evidence>